<name>J3NZ75_GAET3</name>
<evidence type="ECO:0000256" key="1">
    <source>
        <dbReference type="SAM" id="Coils"/>
    </source>
</evidence>
<evidence type="ECO:0000313" key="2">
    <source>
        <dbReference type="EMBL" id="EJT76658.1"/>
    </source>
</evidence>
<reference evidence="3" key="4">
    <citation type="journal article" date="2015" name="G3 (Bethesda)">
        <title>Genome sequences of three phytopathogenic species of the Magnaporthaceae family of fungi.</title>
        <authorList>
            <person name="Okagaki L.H."/>
            <person name="Nunes C.C."/>
            <person name="Sailsbery J."/>
            <person name="Clay B."/>
            <person name="Brown D."/>
            <person name="John T."/>
            <person name="Oh Y."/>
            <person name="Young N."/>
            <person name="Fitzgerald M."/>
            <person name="Haas B.J."/>
            <person name="Zeng Q."/>
            <person name="Young S."/>
            <person name="Adiconis X."/>
            <person name="Fan L."/>
            <person name="Levin J.Z."/>
            <person name="Mitchell T.K."/>
            <person name="Okubara P.A."/>
            <person name="Farman M.L."/>
            <person name="Kohn L.M."/>
            <person name="Birren B."/>
            <person name="Ma L.-J."/>
            <person name="Dean R.A."/>
        </authorList>
    </citation>
    <scope>NUCLEOTIDE SEQUENCE</scope>
    <source>
        <strain evidence="3">R3-111a-1</strain>
    </source>
</reference>
<dbReference type="VEuPathDB" id="FungiDB:GGTG_06575"/>
<dbReference type="RefSeq" id="XP_009222658.1">
    <property type="nucleotide sequence ID" value="XM_009224394.1"/>
</dbReference>
<dbReference type="OrthoDB" id="2157530at2759"/>
<dbReference type="GeneID" id="20347033"/>
<accession>J3NZ75</accession>
<reference evidence="3" key="5">
    <citation type="submission" date="2018-04" db="UniProtKB">
        <authorList>
            <consortium name="EnsemblFungi"/>
        </authorList>
    </citation>
    <scope>IDENTIFICATION</scope>
    <source>
        <strain evidence="3">R3-111a-1</strain>
    </source>
</reference>
<organism evidence="2">
    <name type="scientific">Gaeumannomyces tritici (strain R3-111a-1)</name>
    <name type="common">Wheat and barley take-all root rot fungus</name>
    <name type="synonym">Gaeumannomyces graminis var. tritici</name>
    <dbReference type="NCBI Taxonomy" id="644352"/>
    <lineage>
        <taxon>Eukaryota</taxon>
        <taxon>Fungi</taxon>
        <taxon>Dikarya</taxon>
        <taxon>Ascomycota</taxon>
        <taxon>Pezizomycotina</taxon>
        <taxon>Sordariomycetes</taxon>
        <taxon>Sordariomycetidae</taxon>
        <taxon>Magnaporthales</taxon>
        <taxon>Magnaporthaceae</taxon>
        <taxon>Gaeumannomyces</taxon>
    </lineage>
</organism>
<evidence type="ECO:0000313" key="3">
    <source>
        <dbReference type="EnsemblFungi" id="EJT76658"/>
    </source>
</evidence>
<keyword evidence="4" id="KW-1185">Reference proteome</keyword>
<keyword evidence="1" id="KW-0175">Coiled coil</keyword>
<dbReference type="HOGENOM" id="CLU_1378203_0_0_1"/>
<reference evidence="2" key="3">
    <citation type="submission" date="2010-09" db="EMBL/GenBank/DDBJ databases">
        <title>Annotation of Gaeumannomyces graminis var. tritici R3-111a-1.</title>
        <authorList>
            <consortium name="The Broad Institute Genome Sequencing Platform"/>
            <person name="Ma L.-J."/>
            <person name="Dead R."/>
            <person name="Young S.K."/>
            <person name="Zeng Q."/>
            <person name="Gargeya S."/>
            <person name="Fitzgerald M."/>
            <person name="Haas B."/>
            <person name="Abouelleil A."/>
            <person name="Alvarado L."/>
            <person name="Arachchi H.M."/>
            <person name="Berlin A."/>
            <person name="Brown A."/>
            <person name="Chapman S.B."/>
            <person name="Chen Z."/>
            <person name="Dunbar C."/>
            <person name="Freedman E."/>
            <person name="Gearin G."/>
            <person name="Gellesch M."/>
            <person name="Goldberg J."/>
            <person name="Griggs A."/>
            <person name="Gujja S."/>
            <person name="Heiman D."/>
            <person name="Howarth C."/>
            <person name="Larson L."/>
            <person name="Lui A."/>
            <person name="MacDonald P.J.P."/>
            <person name="Mehta T."/>
            <person name="Montmayeur A."/>
            <person name="Murphy C."/>
            <person name="Neiman D."/>
            <person name="Pearson M."/>
            <person name="Priest M."/>
            <person name="Roberts A."/>
            <person name="Saif S."/>
            <person name="Shea T."/>
            <person name="Shenoy N."/>
            <person name="Sisk P."/>
            <person name="Stolte C."/>
            <person name="Sykes S."/>
            <person name="Yandava C."/>
            <person name="Wortman J."/>
            <person name="Nusbaum C."/>
            <person name="Birren B."/>
        </authorList>
    </citation>
    <scope>NUCLEOTIDE SEQUENCE</scope>
    <source>
        <strain evidence="2">R3-111a-1</strain>
    </source>
</reference>
<sequence length="198" mass="22137">MGLGQSIAVIRTTVVQALDAVIASQELLQQLDEAAEAEAEVELLEELRVSVALENAEKEKNDGYGETDDKPAHAEIVPDPFGYNAAARSACQKLFARPWWSRTWILQEVIHPRGVAVHIGDLEPVSLDDLCLAADMSAQLEWRALFMPHLVRLTDGFYDTFGRFQPFEADVTDIFRFWLLSKGGTSPPARTIRDWRGL</sequence>
<reference evidence="4" key="1">
    <citation type="submission" date="2010-07" db="EMBL/GenBank/DDBJ databases">
        <title>The genome sequence of Gaeumannomyces graminis var. tritici strain R3-111a-1.</title>
        <authorList>
            <consortium name="The Broad Institute Genome Sequencing Platform"/>
            <person name="Ma L.-J."/>
            <person name="Dead R."/>
            <person name="Young S."/>
            <person name="Zeng Q."/>
            <person name="Koehrsen M."/>
            <person name="Alvarado L."/>
            <person name="Berlin A."/>
            <person name="Chapman S.B."/>
            <person name="Chen Z."/>
            <person name="Freedman E."/>
            <person name="Gellesch M."/>
            <person name="Goldberg J."/>
            <person name="Griggs A."/>
            <person name="Gujja S."/>
            <person name="Heilman E.R."/>
            <person name="Heiman D."/>
            <person name="Hepburn T."/>
            <person name="Howarth C."/>
            <person name="Jen D."/>
            <person name="Larson L."/>
            <person name="Mehta T."/>
            <person name="Neiman D."/>
            <person name="Pearson M."/>
            <person name="Roberts A."/>
            <person name="Saif S."/>
            <person name="Shea T."/>
            <person name="Shenoy N."/>
            <person name="Sisk P."/>
            <person name="Stolte C."/>
            <person name="Sykes S."/>
            <person name="Walk T."/>
            <person name="White J."/>
            <person name="Yandava C."/>
            <person name="Haas B."/>
            <person name="Nusbaum C."/>
            <person name="Birren B."/>
        </authorList>
    </citation>
    <scope>NUCLEOTIDE SEQUENCE [LARGE SCALE GENOMIC DNA]</scope>
    <source>
        <strain evidence="4">R3-111a-1</strain>
    </source>
</reference>
<dbReference type="Proteomes" id="UP000006039">
    <property type="component" value="Unassembled WGS sequence"/>
</dbReference>
<evidence type="ECO:0008006" key="5">
    <source>
        <dbReference type="Google" id="ProtNLM"/>
    </source>
</evidence>
<evidence type="ECO:0000313" key="4">
    <source>
        <dbReference type="Proteomes" id="UP000006039"/>
    </source>
</evidence>
<dbReference type="EnsemblFungi" id="EJT76658">
    <property type="protein sequence ID" value="EJT76658"/>
    <property type="gene ID" value="GGTG_06575"/>
</dbReference>
<reference evidence="2" key="2">
    <citation type="submission" date="2010-07" db="EMBL/GenBank/DDBJ databases">
        <authorList>
            <consortium name="The Broad Institute Genome Sequencing Platform"/>
            <consortium name="Broad Institute Genome Sequencing Center for Infectious Disease"/>
            <person name="Ma L.-J."/>
            <person name="Dead R."/>
            <person name="Young S."/>
            <person name="Zeng Q."/>
            <person name="Koehrsen M."/>
            <person name="Alvarado L."/>
            <person name="Berlin A."/>
            <person name="Chapman S.B."/>
            <person name="Chen Z."/>
            <person name="Freedman E."/>
            <person name="Gellesch M."/>
            <person name="Goldberg J."/>
            <person name="Griggs A."/>
            <person name="Gujja S."/>
            <person name="Heilman E.R."/>
            <person name="Heiman D."/>
            <person name="Hepburn T."/>
            <person name="Howarth C."/>
            <person name="Jen D."/>
            <person name="Larson L."/>
            <person name="Mehta T."/>
            <person name="Neiman D."/>
            <person name="Pearson M."/>
            <person name="Roberts A."/>
            <person name="Saif S."/>
            <person name="Shea T."/>
            <person name="Shenoy N."/>
            <person name="Sisk P."/>
            <person name="Stolte C."/>
            <person name="Sykes S."/>
            <person name="Walk T."/>
            <person name="White J."/>
            <person name="Yandava C."/>
            <person name="Haas B."/>
            <person name="Nusbaum C."/>
            <person name="Birren B."/>
        </authorList>
    </citation>
    <scope>NUCLEOTIDE SEQUENCE</scope>
    <source>
        <strain evidence="2">R3-111a-1</strain>
    </source>
</reference>
<proteinExistence type="predicted"/>
<feature type="coiled-coil region" evidence="1">
    <location>
        <begin position="20"/>
        <end position="54"/>
    </location>
</feature>
<protein>
    <recommendedName>
        <fullName evidence="5">Heterokaryon incompatibility domain-containing protein</fullName>
    </recommendedName>
</protein>
<gene>
    <name evidence="3" type="primary">20347033</name>
    <name evidence="2" type="ORF">GGTG_06575</name>
</gene>
<dbReference type="AlphaFoldDB" id="J3NZ75"/>
<dbReference type="EMBL" id="GL385397">
    <property type="protein sequence ID" value="EJT76658.1"/>
    <property type="molecule type" value="Genomic_DNA"/>
</dbReference>